<feature type="region of interest" description="Disordered" evidence="2">
    <location>
        <begin position="185"/>
        <end position="225"/>
    </location>
</feature>
<feature type="coiled-coil region" evidence="1">
    <location>
        <begin position="62"/>
        <end position="108"/>
    </location>
</feature>
<reference evidence="4" key="1">
    <citation type="submission" date="2021-07" db="EMBL/GenBank/DDBJ databases">
        <authorList>
            <person name="Catto M.A."/>
            <person name="Jacobson A."/>
            <person name="Kennedy G."/>
            <person name="Labadie P."/>
            <person name="Hunt B.G."/>
            <person name="Srinivasan R."/>
        </authorList>
    </citation>
    <scope>NUCLEOTIDE SEQUENCE</scope>
    <source>
        <strain evidence="4">PL_HMW_Pooled</strain>
        <tissue evidence="4">Head</tissue>
    </source>
</reference>
<evidence type="ECO:0000313" key="4">
    <source>
        <dbReference type="EMBL" id="KAK3908364.1"/>
    </source>
</evidence>
<keyword evidence="1" id="KW-0175">Coiled coil</keyword>
<evidence type="ECO:0000256" key="1">
    <source>
        <dbReference type="SAM" id="Coils"/>
    </source>
</evidence>
<gene>
    <name evidence="4" type="ORF">KUF71_018858</name>
</gene>
<reference evidence="4" key="2">
    <citation type="journal article" date="2023" name="BMC Genomics">
        <title>Pest status, molecular evolution, and epigenetic factors derived from the genome assembly of Frankliniella fusca, a thysanopteran phytovirus vector.</title>
        <authorList>
            <person name="Catto M.A."/>
            <person name="Labadie P.E."/>
            <person name="Jacobson A.L."/>
            <person name="Kennedy G.G."/>
            <person name="Srinivasan R."/>
            <person name="Hunt B.G."/>
        </authorList>
    </citation>
    <scope>NUCLEOTIDE SEQUENCE</scope>
    <source>
        <strain evidence="4">PL_HMW_Pooled</strain>
    </source>
</reference>
<dbReference type="AlphaFoldDB" id="A0AAE1GSK7"/>
<proteinExistence type="predicted"/>
<evidence type="ECO:0000313" key="5">
    <source>
        <dbReference type="Proteomes" id="UP001219518"/>
    </source>
</evidence>
<evidence type="ECO:0000256" key="3">
    <source>
        <dbReference type="SAM" id="SignalP"/>
    </source>
</evidence>
<comment type="caution">
    <text evidence="4">The sequence shown here is derived from an EMBL/GenBank/DDBJ whole genome shotgun (WGS) entry which is preliminary data.</text>
</comment>
<keyword evidence="5" id="KW-1185">Reference proteome</keyword>
<sequence>MAALRAIVLLLAVSAVCAGKTSGSVRATSVQRAVNDATRHIESQIADIENYGDISGAIEDGLEKLRELVEKIKEKVESAESALLEAIKKAAEEVAERLNDLIEKATGLDLDLEDKLEDFEDKTEKCAADLTAKLRSTLLAIRDDAQTCAAPQLAEAKKIAQQIRELIVLLDSVPAKTIENIKRCANGEPIPSPEPETTSLEPETTPLEPETTTAQDDASSTAPETAMAKRGAIILYNRRRSARGISDIFEKVKCVTDVLGQAAVELQDAPKIVYYLDKEIRDLTSKDTQKTLKKCALQAVAGKGKELQKSVAELAYCIIAPSDDE</sequence>
<feature type="signal peptide" evidence="3">
    <location>
        <begin position="1"/>
        <end position="18"/>
    </location>
</feature>
<keyword evidence="3" id="KW-0732">Signal</keyword>
<evidence type="ECO:0000256" key="2">
    <source>
        <dbReference type="SAM" id="MobiDB-lite"/>
    </source>
</evidence>
<accession>A0AAE1GSK7</accession>
<dbReference type="Gene3D" id="1.20.120.20">
    <property type="entry name" value="Apolipoprotein"/>
    <property type="match status" value="1"/>
</dbReference>
<protein>
    <submittedName>
        <fullName evidence="4">Iron-regulated protein FrpC</fullName>
    </submittedName>
</protein>
<dbReference type="EMBL" id="JAHWGI010000055">
    <property type="protein sequence ID" value="KAK3908364.1"/>
    <property type="molecule type" value="Genomic_DNA"/>
</dbReference>
<feature type="chain" id="PRO_5042277522" evidence="3">
    <location>
        <begin position="19"/>
        <end position="325"/>
    </location>
</feature>
<name>A0AAE1GSK7_9NEOP</name>
<feature type="compositionally biased region" description="Low complexity" evidence="2">
    <location>
        <begin position="195"/>
        <end position="222"/>
    </location>
</feature>
<dbReference type="Proteomes" id="UP001219518">
    <property type="component" value="Unassembled WGS sequence"/>
</dbReference>
<organism evidence="4 5">
    <name type="scientific">Frankliniella fusca</name>
    <dbReference type="NCBI Taxonomy" id="407009"/>
    <lineage>
        <taxon>Eukaryota</taxon>
        <taxon>Metazoa</taxon>
        <taxon>Ecdysozoa</taxon>
        <taxon>Arthropoda</taxon>
        <taxon>Hexapoda</taxon>
        <taxon>Insecta</taxon>
        <taxon>Pterygota</taxon>
        <taxon>Neoptera</taxon>
        <taxon>Paraneoptera</taxon>
        <taxon>Thysanoptera</taxon>
        <taxon>Terebrantia</taxon>
        <taxon>Thripoidea</taxon>
        <taxon>Thripidae</taxon>
        <taxon>Frankliniella</taxon>
    </lineage>
</organism>